<name>A0AAW0NIJ9_9GOBI</name>
<keyword evidence="3" id="KW-1185">Reference proteome</keyword>
<evidence type="ECO:0000313" key="2">
    <source>
        <dbReference type="EMBL" id="KAK7892187.1"/>
    </source>
</evidence>
<evidence type="ECO:0000313" key="3">
    <source>
        <dbReference type="Proteomes" id="UP001460270"/>
    </source>
</evidence>
<dbReference type="AlphaFoldDB" id="A0AAW0NIJ9"/>
<evidence type="ECO:0008006" key="4">
    <source>
        <dbReference type="Google" id="ProtNLM"/>
    </source>
</evidence>
<proteinExistence type="predicted"/>
<dbReference type="PANTHER" id="PTHR47510">
    <property type="entry name" value="REVERSE TRANSCRIPTASE DOMAIN-CONTAINING PROTEIN"/>
    <property type="match status" value="1"/>
</dbReference>
<organism evidence="2 3">
    <name type="scientific">Mugilogobius chulae</name>
    <name type="common">yellowstripe goby</name>
    <dbReference type="NCBI Taxonomy" id="88201"/>
    <lineage>
        <taxon>Eukaryota</taxon>
        <taxon>Metazoa</taxon>
        <taxon>Chordata</taxon>
        <taxon>Craniata</taxon>
        <taxon>Vertebrata</taxon>
        <taxon>Euteleostomi</taxon>
        <taxon>Actinopterygii</taxon>
        <taxon>Neopterygii</taxon>
        <taxon>Teleostei</taxon>
        <taxon>Neoteleostei</taxon>
        <taxon>Acanthomorphata</taxon>
        <taxon>Gobiaria</taxon>
        <taxon>Gobiiformes</taxon>
        <taxon>Gobioidei</taxon>
        <taxon>Gobiidae</taxon>
        <taxon>Gobionellinae</taxon>
        <taxon>Mugilogobius</taxon>
    </lineage>
</organism>
<comment type="caution">
    <text evidence="2">The sequence shown here is derived from an EMBL/GenBank/DDBJ whole genome shotgun (WGS) entry which is preliminary data.</text>
</comment>
<sequence>MWQGLRTITDYKGPAHTPTTADQNLVEDLNKFFTRLRAGREENAAAGQRQESTGSGFHSRDPLQFAYRANRSRDDAISHVLHSTLSHLDSGRGGYVRLLFIDYSSAFNTIVPQRLTQKLGELGLSSTLCLWVQDFLTNRPQVVKMEHISPADCTATKTSNAIVKFADDTVAIGLISNNNEAAYFEEVALLSTWCKETTWSLMSPKPRR</sequence>
<reference evidence="3" key="1">
    <citation type="submission" date="2024-04" db="EMBL/GenBank/DDBJ databases">
        <title>Salinicola lusitanus LLJ914,a marine bacterium isolated from the Okinawa Trough.</title>
        <authorList>
            <person name="Li J."/>
        </authorList>
    </citation>
    <scope>NUCLEOTIDE SEQUENCE [LARGE SCALE GENOMIC DNA]</scope>
</reference>
<dbReference type="PANTHER" id="PTHR47510:SF3">
    <property type="entry name" value="ENDO_EXONUCLEASE_PHOSPHATASE DOMAIN-CONTAINING PROTEIN"/>
    <property type="match status" value="1"/>
</dbReference>
<dbReference type="EMBL" id="JBBPFD010000017">
    <property type="protein sequence ID" value="KAK7892187.1"/>
    <property type="molecule type" value="Genomic_DNA"/>
</dbReference>
<protein>
    <recommendedName>
        <fullName evidence="4">Reverse transcriptase domain-containing protein</fullName>
    </recommendedName>
</protein>
<accession>A0AAW0NIJ9</accession>
<dbReference type="Proteomes" id="UP001460270">
    <property type="component" value="Unassembled WGS sequence"/>
</dbReference>
<feature type="region of interest" description="Disordered" evidence="1">
    <location>
        <begin position="41"/>
        <end position="60"/>
    </location>
</feature>
<evidence type="ECO:0000256" key="1">
    <source>
        <dbReference type="SAM" id="MobiDB-lite"/>
    </source>
</evidence>
<gene>
    <name evidence="2" type="ORF">WMY93_024150</name>
</gene>